<keyword evidence="6 7" id="KW-0739">Sodium transport</keyword>
<keyword evidence="10" id="KW-1185">Reference proteome</keyword>
<dbReference type="GO" id="GO:0005886">
    <property type="term" value="C:plasma membrane"/>
    <property type="evidence" value="ECO:0007669"/>
    <property type="project" value="UniProtKB-SubCell"/>
</dbReference>
<evidence type="ECO:0000256" key="2">
    <source>
        <dbReference type="ARBA" id="ARBA00022475"/>
    </source>
</evidence>
<dbReference type="Gene3D" id="1.20.1530.10">
    <property type="entry name" value="Na+/H+ antiporter like domain"/>
    <property type="match status" value="1"/>
</dbReference>
<feature type="transmembrane region" description="Helical" evidence="7">
    <location>
        <begin position="182"/>
        <end position="201"/>
    </location>
</feature>
<protein>
    <recommendedName>
        <fullName evidence="7">Na(+)/H(+) antiporter NhaA</fullName>
    </recommendedName>
    <alternativeName>
        <fullName evidence="7">Sodium/proton antiporter NhaA</fullName>
    </alternativeName>
</protein>
<feature type="transmembrane region" description="Helical" evidence="7">
    <location>
        <begin position="290"/>
        <end position="314"/>
    </location>
</feature>
<dbReference type="GO" id="GO:0015385">
    <property type="term" value="F:sodium:proton antiporter activity"/>
    <property type="evidence" value="ECO:0007669"/>
    <property type="project" value="UniProtKB-UniRule"/>
</dbReference>
<comment type="similarity">
    <text evidence="7">Belongs to the NhaA Na(+)/H(+) (TC 2.A.33) antiporter family.</text>
</comment>
<evidence type="ECO:0000313" key="8">
    <source>
        <dbReference type="EMBL" id="CAA0103699.1"/>
    </source>
</evidence>
<feature type="transmembrane region" description="Helical" evidence="7">
    <location>
        <begin position="363"/>
        <end position="383"/>
    </location>
</feature>
<evidence type="ECO:0000313" key="11">
    <source>
        <dbReference type="Proteomes" id="UP000439591"/>
    </source>
</evidence>
<dbReference type="PANTHER" id="PTHR30341:SF0">
    <property type="entry name" value="NA(+)_H(+) ANTIPORTER NHAA"/>
    <property type="match status" value="1"/>
</dbReference>
<proteinExistence type="inferred from homology"/>
<dbReference type="InterPro" id="IPR023171">
    <property type="entry name" value="Na/H_antiporter_dom_sf"/>
</dbReference>
<feature type="transmembrane region" description="Helical" evidence="7">
    <location>
        <begin position="257"/>
        <end position="278"/>
    </location>
</feature>
<dbReference type="OrthoDB" id="9808135at2"/>
<dbReference type="GO" id="GO:0006885">
    <property type="term" value="P:regulation of pH"/>
    <property type="evidence" value="ECO:0007669"/>
    <property type="project" value="UniProtKB-UniRule"/>
</dbReference>
<evidence type="ECO:0000313" key="10">
    <source>
        <dbReference type="Proteomes" id="UP000435877"/>
    </source>
</evidence>
<keyword evidence="2 7" id="KW-1003">Cell membrane</keyword>
<dbReference type="HAMAP" id="MF_01844">
    <property type="entry name" value="NhaA"/>
    <property type="match status" value="1"/>
</dbReference>
<dbReference type="Proteomes" id="UP000439591">
    <property type="component" value="Unassembled WGS sequence"/>
</dbReference>
<dbReference type="Proteomes" id="UP000435877">
    <property type="component" value="Unassembled WGS sequence"/>
</dbReference>
<feature type="transmembrane region" description="Helical" evidence="7">
    <location>
        <begin position="127"/>
        <end position="148"/>
    </location>
</feature>
<feature type="transmembrane region" description="Helical" evidence="7">
    <location>
        <begin position="207"/>
        <end position="236"/>
    </location>
</feature>
<reference evidence="10 11" key="1">
    <citation type="submission" date="2019-11" db="EMBL/GenBank/DDBJ databases">
        <authorList>
            <person name="Holert J."/>
        </authorList>
    </citation>
    <scope>NUCLEOTIDE SEQUENCE [LARGE SCALE GENOMIC DNA]</scope>
    <source>
        <strain evidence="8">BC3_2A</strain>
        <strain evidence="9">SB11_1A</strain>
    </source>
</reference>
<name>A0A5S9PHS0_9GAMM</name>
<dbReference type="NCBIfam" id="NF007111">
    <property type="entry name" value="PRK09560.1"/>
    <property type="match status" value="1"/>
</dbReference>
<feature type="transmembrane region" description="Helical" evidence="7">
    <location>
        <begin position="97"/>
        <end position="115"/>
    </location>
</feature>
<evidence type="ECO:0000256" key="5">
    <source>
        <dbReference type="ARBA" id="ARBA00023136"/>
    </source>
</evidence>
<dbReference type="PANTHER" id="PTHR30341">
    <property type="entry name" value="SODIUM ION/PROTON ANTIPORTER NHAA-RELATED"/>
    <property type="match status" value="1"/>
</dbReference>
<keyword evidence="3 7" id="KW-0812">Transmembrane</keyword>
<dbReference type="NCBIfam" id="TIGR00773">
    <property type="entry name" value="NhaA"/>
    <property type="match status" value="1"/>
</dbReference>
<evidence type="ECO:0000256" key="6">
    <source>
        <dbReference type="ARBA" id="ARBA00023201"/>
    </source>
</evidence>
<sequence length="393" mass="42308">MKFIAKIIKNQDAASGAFLISAAVLAMIFANTSMKEFYNGVLSLVVVVGAGDFEISKPLFLWVNDGLMALFFLHVGLEIKREFLQGHLSHVSQTVLPGIAAMAGVVCPALIYVALNYNDATALRGWAIPSATDIAFALGVFSIFGQHLSVSLKLFLLSVAIFDDIAAIVIIALFYSNELSEFSLLLAFVGIACLFILNRFGSRYLSFYMLIGIIVWAAVLKSGVHATLAGFLLAWFIPTKVNNLSNYPMASALEKGLHPWVAFFILPFFAFVNAGVNLNGLGFDVLFAPVTLGIIGGLFIGKQLGIVTVCWLAIKMKIASLPKGASWREFYGVSLLAGIGFTMSLFIGSLAFETEGQELAEKVKLGVLVGSLLSAIVGALVITSTRRKDEKIN</sequence>
<dbReference type="NCBIfam" id="NF007112">
    <property type="entry name" value="PRK09561.1"/>
    <property type="match status" value="1"/>
</dbReference>
<feature type="transmembrane region" description="Helical" evidence="7">
    <location>
        <begin position="330"/>
        <end position="351"/>
    </location>
</feature>
<dbReference type="Pfam" id="PF06965">
    <property type="entry name" value="Na_H_antiport_1"/>
    <property type="match status" value="1"/>
</dbReference>
<dbReference type="EMBL" id="CACSIM010000003">
    <property type="protein sequence ID" value="CAA0103699.1"/>
    <property type="molecule type" value="Genomic_DNA"/>
</dbReference>
<evidence type="ECO:0000256" key="3">
    <source>
        <dbReference type="ARBA" id="ARBA00022692"/>
    </source>
</evidence>
<evidence type="ECO:0000256" key="4">
    <source>
        <dbReference type="ARBA" id="ARBA00022989"/>
    </source>
</evidence>
<keyword evidence="4 7" id="KW-1133">Transmembrane helix</keyword>
<keyword evidence="7" id="KW-0050">Antiport</keyword>
<dbReference type="InterPro" id="IPR004670">
    <property type="entry name" value="NhaA"/>
</dbReference>
<gene>
    <name evidence="7 8" type="primary">nhaA</name>
    <name evidence="9" type="ORF">IHBHHGIJ_03400</name>
    <name evidence="8" type="ORF">KFEGEMFD_02041</name>
</gene>
<feature type="transmembrane region" description="Helical" evidence="7">
    <location>
        <begin position="12"/>
        <end position="31"/>
    </location>
</feature>
<comment type="subcellular location">
    <subcellularLocation>
        <location evidence="1">Cell inner membrane</location>
        <topology evidence="1">Multi-pass membrane protein</topology>
    </subcellularLocation>
    <subcellularLocation>
        <location evidence="7">Cell membrane</location>
        <topology evidence="7">Multi-pass membrane protein</topology>
    </subcellularLocation>
</comment>
<feature type="transmembrane region" description="Helical" evidence="7">
    <location>
        <begin position="154"/>
        <end position="175"/>
    </location>
</feature>
<evidence type="ECO:0000256" key="1">
    <source>
        <dbReference type="ARBA" id="ARBA00004429"/>
    </source>
</evidence>
<dbReference type="EMBL" id="CACSIK010000004">
    <property type="protein sequence ID" value="CAA0113327.1"/>
    <property type="molecule type" value="Genomic_DNA"/>
</dbReference>
<dbReference type="RefSeq" id="WP_159270178.1">
    <property type="nucleotide sequence ID" value="NZ_CACSIK010000004.1"/>
</dbReference>
<dbReference type="AlphaFoldDB" id="A0A5S9PHS0"/>
<comment type="function">
    <text evidence="7">Na(+)/H(+) antiporter that extrudes sodium in exchange for external protons.</text>
</comment>
<keyword evidence="7" id="KW-0813">Transport</keyword>
<keyword evidence="7" id="KW-0915">Sodium</keyword>
<organism evidence="8 11">
    <name type="scientific">Zhongshania aliphaticivorans</name>
    <dbReference type="NCBI Taxonomy" id="1470434"/>
    <lineage>
        <taxon>Bacteria</taxon>
        <taxon>Pseudomonadati</taxon>
        <taxon>Pseudomonadota</taxon>
        <taxon>Gammaproteobacteria</taxon>
        <taxon>Cellvibrionales</taxon>
        <taxon>Spongiibacteraceae</taxon>
        <taxon>Zhongshania</taxon>
    </lineage>
</organism>
<keyword evidence="5 7" id="KW-0472">Membrane</keyword>
<keyword evidence="7" id="KW-0406">Ion transport</keyword>
<accession>A0A5S9PHS0</accession>
<evidence type="ECO:0000256" key="7">
    <source>
        <dbReference type="HAMAP-Rule" id="MF_01844"/>
    </source>
</evidence>
<comment type="catalytic activity">
    <reaction evidence="7">
        <text>Na(+)(in) + 2 H(+)(out) = Na(+)(out) + 2 H(+)(in)</text>
        <dbReference type="Rhea" id="RHEA:29251"/>
        <dbReference type="ChEBI" id="CHEBI:15378"/>
        <dbReference type="ChEBI" id="CHEBI:29101"/>
    </reaction>
</comment>
<evidence type="ECO:0000313" key="9">
    <source>
        <dbReference type="EMBL" id="CAA0113327.1"/>
    </source>
</evidence>